<dbReference type="AlphaFoldDB" id="A0A1G9X215"/>
<accession>A0A1G9X215</accession>
<dbReference type="InterPro" id="IPR047753">
    <property type="entry name" value="YtzI-like"/>
</dbReference>
<dbReference type="Proteomes" id="UP000182347">
    <property type="component" value="Unassembled WGS sequence"/>
</dbReference>
<dbReference type="NCBIfam" id="NF033232">
    <property type="entry name" value="small_YtzI"/>
    <property type="match status" value="1"/>
</dbReference>
<evidence type="ECO:0000313" key="3">
    <source>
        <dbReference type="Proteomes" id="UP000182347"/>
    </source>
</evidence>
<evidence type="ECO:0000256" key="1">
    <source>
        <dbReference type="SAM" id="MobiDB-lite"/>
    </source>
</evidence>
<sequence length="61" mass="6819">MIMVSIICVIVVALIIGLSLLTTSKGYAYKHKVDPHPDDLAEQQRDERGQKKEVNAQSNRP</sequence>
<evidence type="ECO:0000313" key="2">
    <source>
        <dbReference type="EMBL" id="SDM90722.1"/>
    </source>
</evidence>
<keyword evidence="2" id="KW-0675">Receptor</keyword>
<organism evidence="2 3">
    <name type="scientific">Sediminibacillus halophilus</name>
    <dbReference type="NCBI Taxonomy" id="482461"/>
    <lineage>
        <taxon>Bacteria</taxon>
        <taxon>Bacillati</taxon>
        <taxon>Bacillota</taxon>
        <taxon>Bacilli</taxon>
        <taxon>Bacillales</taxon>
        <taxon>Bacillaceae</taxon>
        <taxon>Sediminibacillus</taxon>
    </lineage>
</organism>
<gene>
    <name evidence="2" type="ORF">SAMN05216244_3717</name>
</gene>
<name>A0A1G9X215_9BACI</name>
<feature type="compositionally biased region" description="Basic and acidic residues" evidence="1">
    <location>
        <begin position="33"/>
        <end position="54"/>
    </location>
</feature>
<dbReference type="EMBL" id="FNHF01000006">
    <property type="protein sequence ID" value="SDM90722.1"/>
    <property type="molecule type" value="Genomic_DNA"/>
</dbReference>
<protein>
    <submittedName>
        <fullName evidence="2">Tumour necrosis factor receptor superfamily member 19</fullName>
    </submittedName>
</protein>
<reference evidence="3" key="1">
    <citation type="submission" date="2016-10" db="EMBL/GenBank/DDBJ databases">
        <authorList>
            <person name="Varghese N."/>
            <person name="Submissions S."/>
        </authorList>
    </citation>
    <scope>NUCLEOTIDE SEQUENCE [LARGE SCALE GENOMIC DNA]</scope>
    <source>
        <strain evidence="3">CGMCC 1.6199</strain>
    </source>
</reference>
<dbReference type="OrthoDB" id="2974225at2"/>
<feature type="region of interest" description="Disordered" evidence="1">
    <location>
        <begin position="33"/>
        <end position="61"/>
    </location>
</feature>
<keyword evidence="3" id="KW-1185">Reference proteome</keyword>
<dbReference type="STRING" id="482461.SAMN05216244_3717"/>
<proteinExistence type="predicted"/>